<feature type="transmembrane region" description="Helical" evidence="7">
    <location>
        <begin position="104"/>
        <end position="126"/>
    </location>
</feature>
<dbReference type="GO" id="GO:0033281">
    <property type="term" value="C:TAT protein transport complex"/>
    <property type="evidence" value="ECO:0007669"/>
    <property type="project" value="UniProtKB-UniRule"/>
</dbReference>
<feature type="transmembrane region" description="Helical" evidence="7">
    <location>
        <begin position="14"/>
        <end position="32"/>
    </location>
</feature>
<evidence type="ECO:0000313" key="9">
    <source>
        <dbReference type="Proteomes" id="UP000581206"/>
    </source>
</evidence>
<feature type="transmembrane region" description="Helical" evidence="7">
    <location>
        <begin position="189"/>
        <end position="206"/>
    </location>
</feature>
<dbReference type="PANTHER" id="PTHR30371:SF0">
    <property type="entry name" value="SEC-INDEPENDENT PROTEIN TRANSLOCASE PROTEIN TATC, CHLOROPLASTIC-RELATED"/>
    <property type="match status" value="1"/>
</dbReference>
<keyword evidence="4 7" id="KW-1133">Transmembrane helix</keyword>
<dbReference type="HAMAP" id="MF_00902">
    <property type="entry name" value="TatC"/>
    <property type="match status" value="1"/>
</dbReference>
<keyword evidence="2 7" id="KW-0812">Transmembrane</keyword>
<feature type="transmembrane region" description="Helical" evidence="7">
    <location>
        <begin position="212"/>
        <end position="232"/>
    </location>
</feature>
<keyword evidence="7" id="KW-1003">Cell membrane</keyword>
<evidence type="ECO:0000313" key="8">
    <source>
        <dbReference type="EMBL" id="NKY21912.1"/>
    </source>
</evidence>
<comment type="function">
    <text evidence="7">Part of the twin-arginine translocation (Tat) system that transports large folded proteins containing a characteristic twin-arginine motif in their signal peptide across membranes. Together with TatB, TatC is part of a receptor directly interacting with Tat signal peptides.</text>
</comment>
<dbReference type="PANTHER" id="PTHR30371">
    <property type="entry name" value="SEC-INDEPENDENT PROTEIN TRANSLOCASE PROTEIN TATC"/>
    <property type="match status" value="1"/>
</dbReference>
<dbReference type="RefSeq" id="WP_168629038.1">
    <property type="nucleotide sequence ID" value="NZ_BONL01000002.1"/>
</dbReference>
<dbReference type="EMBL" id="JAAXOX010000002">
    <property type="protein sequence ID" value="NKY21912.1"/>
    <property type="molecule type" value="Genomic_DNA"/>
</dbReference>
<keyword evidence="6 7" id="KW-0472">Membrane</keyword>
<evidence type="ECO:0000256" key="7">
    <source>
        <dbReference type="HAMAP-Rule" id="MF_00902"/>
    </source>
</evidence>
<feature type="transmembrane region" description="Helical" evidence="7">
    <location>
        <begin position="71"/>
        <end position="92"/>
    </location>
</feature>
<comment type="subcellular location">
    <subcellularLocation>
        <location evidence="7">Cell membrane</location>
        <topology evidence="7">Multi-pass membrane protein</topology>
    </subcellularLocation>
    <subcellularLocation>
        <location evidence="1">Membrane</location>
        <topology evidence="1">Multi-pass membrane protein</topology>
    </subcellularLocation>
</comment>
<organism evidence="8 9">
    <name type="scientific">Cellulomonas denverensis</name>
    <dbReference type="NCBI Taxonomy" id="264297"/>
    <lineage>
        <taxon>Bacteria</taxon>
        <taxon>Bacillati</taxon>
        <taxon>Actinomycetota</taxon>
        <taxon>Actinomycetes</taxon>
        <taxon>Micrococcales</taxon>
        <taxon>Cellulomonadaceae</taxon>
        <taxon>Cellulomonas</taxon>
    </lineage>
</organism>
<dbReference type="NCBIfam" id="TIGR00945">
    <property type="entry name" value="tatC"/>
    <property type="match status" value="1"/>
</dbReference>
<evidence type="ECO:0000256" key="3">
    <source>
        <dbReference type="ARBA" id="ARBA00022927"/>
    </source>
</evidence>
<comment type="caution">
    <text evidence="8">The sequence shown here is derived from an EMBL/GenBank/DDBJ whole genome shotgun (WGS) entry which is preliminary data.</text>
</comment>
<dbReference type="Pfam" id="PF00902">
    <property type="entry name" value="TatC"/>
    <property type="match status" value="1"/>
</dbReference>
<evidence type="ECO:0000256" key="6">
    <source>
        <dbReference type="ARBA" id="ARBA00023136"/>
    </source>
</evidence>
<dbReference type="GO" id="GO:0065002">
    <property type="term" value="P:intracellular protein transmembrane transport"/>
    <property type="evidence" value="ECO:0007669"/>
    <property type="project" value="TreeGrafter"/>
</dbReference>
<evidence type="ECO:0000256" key="5">
    <source>
        <dbReference type="ARBA" id="ARBA00023010"/>
    </source>
</evidence>
<accession>A0A7X6KTA8</accession>
<gene>
    <name evidence="7 8" type="primary">tatC</name>
    <name evidence="8" type="ORF">HGA03_04460</name>
</gene>
<keyword evidence="9" id="KW-1185">Reference proteome</keyword>
<dbReference type="GO" id="GO:0043953">
    <property type="term" value="P:protein transport by the Tat complex"/>
    <property type="evidence" value="ECO:0007669"/>
    <property type="project" value="UniProtKB-UniRule"/>
</dbReference>
<dbReference type="InterPro" id="IPR002033">
    <property type="entry name" value="TatC"/>
</dbReference>
<feature type="transmembrane region" description="Helical" evidence="7">
    <location>
        <begin position="153"/>
        <end position="177"/>
    </location>
</feature>
<reference evidence="8 9" key="1">
    <citation type="submission" date="2020-04" db="EMBL/GenBank/DDBJ databases">
        <title>MicrobeNet Type strains.</title>
        <authorList>
            <person name="Nicholson A.C."/>
        </authorList>
    </citation>
    <scope>NUCLEOTIDE SEQUENCE [LARGE SCALE GENOMIC DNA]</scope>
    <source>
        <strain evidence="8 9">ATCC BAA-788</strain>
    </source>
</reference>
<keyword evidence="3 7" id="KW-0653">Protein transport</keyword>
<sequence length="258" mass="27894">MPLREHLVELRKRLFLAAAGIAVGAVAGWFLYEPVFELLQQPLLDAAAERGGNVSVNFAGLATAFDMQLKVSLFLGALVSSPWWLFQLWAFITPGLTSKERRSAFGFLAAAVPLFLAGSALAAYVMPTAVRVLTDFTPRGASNFIDAQTYLSFVMRFVLAFGLAFVLPVIMVCINLVGLVPARTWAKGWRWAVLLAFVFAAIMTPTPDAITMIVMALPICGLYFAALGICVLHDRRVAKRASTEPDAEPVADTGAEPA</sequence>
<dbReference type="AlphaFoldDB" id="A0A7X6KTA8"/>
<keyword evidence="7" id="KW-0813">Transport</keyword>
<comment type="subunit">
    <text evidence="7">The Tat system comprises two distinct complexes: a TatABC complex, containing multiple copies of TatA, TatB and TatC subunits, and a separate TatA complex, containing only TatA subunits. Substrates initially bind to the TatABC complex, which probably triggers association of the separate TatA complex to form the active translocon.</text>
</comment>
<protein>
    <recommendedName>
        <fullName evidence="7">Sec-independent protein translocase protein TatC</fullName>
    </recommendedName>
</protein>
<proteinExistence type="inferred from homology"/>
<comment type="similarity">
    <text evidence="7">Belongs to the TatC family.</text>
</comment>
<evidence type="ECO:0000256" key="2">
    <source>
        <dbReference type="ARBA" id="ARBA00022692"/>
    </source>
</evidence>
<name>A0A7X6KTA8_9CELL</name>
<dbReference type="PRINTS" id="PR01840">
    <property type="entry name" value="TATCFAMILY"/>
</dbReference>
<dbReference type="GO" id="GO:0009977">
    <property type="term" value="F:proton motive force dependent protein transmembrane transporter activity"/>
    <property type="evidence" value="ECO:0007669"/>
    <property type="project" value="TreeGrafter"/>
</dbReference>
<dbReference type="Proteomes" id="UP000581206">
    <property type="component" value="Unassembled WGS sequence"/>
</dbReference>
<evidence type="ECO:0000256" key="4">
    <source>
        <dbReference type="ARBA" id="ARBA00022989"/>
    </source>
</evidence>
<evidence type="ECO:0000256" key="1">
    <source>
        <dbReference type="ARBA" id="ARBA00004141"/>
    </source>
</evidence>
<keyword evidence="5 7" id="KW-0811">Translocation</keyword>